<protein>
    <submittedName>
        <fullName evidence="2">Uncharacterized protein</fullName>
    </submittedName>
</protein>
<organism evidence="2 3">
    <name type="scientific">Chelonia mydas</name>
    <name type="common">Green sea-turtle</name>
    <name type="synonym">Chelonia agassizi</name>
    <dbReference type="NCBI Taxonomy" id="8469"/>
    <lineage>
        <taxon>Eukaryota</taxon>
        <taxon>Metazoa</taxon>
        <taxon>Chordata</taxon>
        <taxon>Craniata</taxon>
        <taxon>Vertebrata</taxon>
        <taxon>Euteleostomi</taxon>
        <taxon>Archelosauria</taxon>
        <taxon>Testudinata</taxon>
        <taxon>Testudines</taxon>
        <taxon>Cryptodira</taxon>
        <taxon>Durocryptodira</taxon>
        <taxon>Americhelydia</taxon>
        <taxon>Chelonioidea</taxon>
        <taxon>Cheloniidae</taxon>
        <taxon>Chelonia</taxon>
    </lineage>
</organism>
<dbReference type="AlphaFoldDB" id="M7AJF5"/>
<reference evidence="3" key="1">
    <citation type="journal article" date="2013" name="Nat. Genet.">
        <title>The draft genomes of soft-shell turtle and green sea turtle yield insights into the development and evolution of the turtle-specific body plan.</title>
        <authorList>
            <person name="Wang Z."/>
            <person name="Pascual-Anaya J."/>
            <person name="Zadissa A."/>
            <person name="Li W."/>
            <person name="Niimura Y."/>
            <person name="Huang Z."/>
            <person name="Li C."/>
            <person name="White S."/>
            <person name="Xiong Z."/>
            <person name="Fang D."/>
            <person name="Wang B."/>
            <person name="Ming Y."/>
            <person name="Chen Y."/>
            <person name="Zheng Y."/>
            <person name="Kuraku S."/>
            <person name="Pignatelli M."/>
            <person name="Herrero J."/>
            <person name="Beal K."/>
            <person name="Nozawa M."/>
            <person name="Li Q."/>
            <person name="Wang J."/>
            <person name="Zhang H."/>
            <person name="Yu L."/>
            <person name="Shigenobu S."/>
            <person name="Wang J."/>
            <person name="Liu J."/>
            <person name="Flicek P."/>
            <person name="Searle S."/>
            <person name="Wang J."/>
            <person name="Kuratani S."/>
            <person name="Yin Y."/>
            <person name="Aken B."/>
            <person name="Zhang G."/>
            <person name="Irie N."/>
        </authorList>
    </citation>
    <scope>NUCLEOTIDE SEQUENCE [LARGE SCALE GENOMIC DNA]</scope>
</reference>
<dbReference type="EMBL" id="KB600878">
    <property type="protein sequence ID" value="EMP24509.1"/>
    <property type="molecule type" value="Genomic_DNA"/>
</dbReference>
<evidence type="ECO:0000313" key="2">
    <source>
        <dbReference type="EMBL" id="EMP24509.1"/>
    </source>
</evidence>
<keyword evidence="3" id="KW-1185">Reference proteome</keyword>
<proteinExistence type="predicted"/>
<sequence length="129" mass="14742">MILDLLGLWEEDAVQAQPRTSCRNVDIYKQFVRNQQQFHMKAKEQWQASQKAREANHQSVAKPQISHFYKELHSIPGITTTAIPHTSVDTTEESSEEEVDEEEEELYGGNYEELSVSFPPTSTDTTPSD</sequence>
<gene>
    <name evidence="2" type="ORF">UY3_18434</name>
</gene>
<dbReference type="Proteomes" id="UP000031443">
    <property type="component" value="Unassembled WGS sequence"/>
</dbReference>
<feature type="compositionally biased region" description="Low complexity" evidence="1">
    <location>
        <begin position="107"/>
        <end position="129"/>
    </location>
</feature>
<evidence type="ECO:0000313" key="3">
    <source>
        <dbReference type="Proteomes" id="UP000031443"/>
    </source>
</evidence>
<accession>M7AJF5</accession>
<feature type="region of interest" description="Disordered" evidence="1">
    <location>
        <begin position="80"/>
        <end position="129"/>
    </location>
</feature>
<feature type="compositionally biased region" description="Acidic residues" evidence="1">
    <location>
        <begin position="90"/>
        <end position="106"/>
    </location>
</feature>
<name>M7AJF5_CHEMY</name>
<evidence type="ECO:0000256" key="1">
    <source>
        <dbReference type="SAM" id="MobiDB-lite"/>
    </source>
</evidence>